<sequence length="669" mass="70874">MDKELNETVSFLPQDDQLDSEWDEAKLAQLIGFDDFNGNEVTDKLISEGIDNSFTEGENIGLSDDLSQNVIAQSELFDDPQTGKTQPTLSGNPFAKSGVVGLGMLAVFGSSAIFLNTIMGSKPKSAPSMVTVSKPEIQATKVETQEAETGKFKAQLALGSQAEKIKSVEQSKSPKTTIVEKPTNKLSSSTAPVTRPIVNKSQTVPPVRYLSRPPQPVRQPLRLPVQQPIRQPIQQPVRQAVASFPTVRETPKSNTSASNSKPVDPMEQWLAMSRLGSYGGVQTNEVTTSASKQMQQPSVSAMPAASGVIVLQPFPSPVGDALATGRLAANGHPTAGGALPITSLTSADAGYPPSLASSEQLGSSKLEARAHSPIARGLPPGDLRQSSAAPELIAQVKSSQTSDKVTIPRATPIQATSDGVVAPQNPQAEEEVLAAQVNPAEEAALLTGVPVRRLTVGGQSQGQLVTPVIWADSKSNTVATKSDRKSEKFIVQLAEAITDEEGFVTLPAGTAIVAKVVDINDSGLAQMEATQAVIDGQEYILPPGAISIRGTKGQPLIASKWGNKGSANASHDATAFLFGSLAKVGEVMNRPDFESSASTSGFNFSTSTTTRNSSPNLLGAVLEGGFAPLTKQILQRNQRDLQEMLQRQDVWYVRAGTNVQVFINQSFEF</sequence>
<proteinExistence type="predicted"/>
<evidence type="ECO:0000256" key="1">
    <source>
        <dbReference type="SAM" id="MobiDB-lite"/>
    </source>
</evidence>
<dbReference type="EMBL" id="JAOWRF010000276">
    <property type="protein sequence ID" value="MCV3215618.1"/>
    <property type="molecule type" value="Genomic_DNA"/>
</dbReference>
<gene>
    <name evidence="3" type="ORF">OGM63_19225</name>
</gene>
<name>A0ABT3B2L2_9CYAN</name>
<feature type="transmembrane region" description="Helical" evidence="2">
    <location>
        <begin position="99"/>
        <end position="119"/>
    </location>
</feature>
<feature type="region of interest" description="Disordered" evidence="1">
    <location>
        <begin position="166"/>
        <end position="219"/>
    </location>
</feature>
<keyword evidence="2" id="KW-0472">Membrane</keyword>
<protein>
    <submittedName>
        <fullName evidence="3">Conjugal transfer protein TrbI</fullName>
    </submittedName>
</protein>
<reference evidence="3 4" key="1">
    <citation type="submission" date="2022-10" db="EMBL/GenBank/DDBJ databases">
        <title>Identification of biosynthetic pathway for the production of the potent trypsin inhibitor radiosumin.</title>
        <authorList>
            <person name="Fewer D.P."/>
            <person name="Delbaje E."/>
            <person name="Ouyang X."/>
            <person name="Agostino P.D."/>
            <person name="Wahlsten M."/>
            <person name="Jokela J."/>
            <person name="Permi P."/>
            <person name="Haapaniemi E."/>
            <person name="Koistinen H."/>
        </authorList>
    </citation>
    <scope>NUCLEOTIDE SEQUENCE [LARGE SCALE GENOMIC DNA]</scope>
    <source>
        <strain evidence="3 4">NIES-515</strain>
    </source>
</reference>
<accession>A0ABT3B2L2</accession>
<dbReference type="RefSeq" id="WP_263747264.1">
    <property type="nucleotide sequence ID" value="NZ_JAOWRF010000276.1"/>
</dbReference>
<keyword evidence="2" id="KW-1133">Transmembrane helix</keyword>
<comment type="caution">
    <text evidence="3">The sequence shown here is derived from an EMBL/GenBank/DDBJ whole genome shotgun (WGS) entry which is preliminary data.</text>
</comment>
<keyword evidence="4" id="KW-1185">Reference proteome</keyword>
<dbReference type="Proteomes" id="UP001526143">
    <property type="component" value="Unassembled WGS sequence"/>
</dbReference>
<evidence type="ECO:0000313" key="3">
    <source>
        <dbReference type="EMBL" id="MCV3215618.1"/>
    </source>
</evidence>
<organism evidence="3 4">
    <name type="scientific">Plectonema radiosum NIES-515</name>
    <dbReference type="NCBI Taxonomy" id="2986073"/>
    <lineage>
        <taxon>Bacteria</taxon>
        <taxon>Bacillati</taxon>
        <taxon>Cyanobacteriota</taxon>
        <taxon>Cyanophyceae</taxon>
        <taxon>Oscillatoriophycideae</taxon>
        <taxon>Oscillatoriales</taxon>
        <taxon>Microcoleaceae</taxon>
        <taxon>Plectonema</taxon>
    </lineage>
</organism>
<evidence type="ECO:0000313" key="4">
    <source>
        <dbReference type="Proteomes" id="UP001526143"/>
    </source>
</evidence>
<evidence type="ECO:0000256" key="2">
    <source>
        <dbReference type="SAM" id="Phobius"/>
    </source>
</evidence>
<keyword evidence="2" id="KW-0812">Transmembrane</keyword>